<gene>
    <name evidence="1" type="ORF">CWATWH0402_5963</name>
</gene>
<accession>T2JYP5</accession>
<evidence type="ECO:0000313" key="2">
    <source>
        <dbReference type="Proteomes" id="UP000018130"/>
    </source>
</evidence>
<name>T2JYP5_CROWT</name>
<organism evidence="1 2">
    <name type="scientific">Crocosphaera watsonii WH 0402</name>
    <dbReference type="NCBI Taxonomy" id="1284629"/>
    <lineage>
        <taxon>Bacteria</taxon>
        <taxon>Bacillati</taxon>
        <taxon>Cyanobacteriota</taxon>
        <taxon>Cyanophyceae</taxon>
        <taxon>Oscillatoriophycideae</taxon>
        <taxon>Chroococcales</taxon>
        <taxon>Aphanothecaceae</taxon>
        <taxon>Crocosphaera</taxon>
    </lineage>
</organism>
<dbReference type="EMBL" id="CAQN01001034">
    <property type="protein sequence ID" value="CCQ69757.1"/>
    <property type="molecule type" value="Genomic_DNA"/>
</dbReference>
<dbReference type="Proteomes" id="UP000018130">
    <property type="component" value="Unassembled WGS sequence"/>
</dbReference>
<evidence type="ECO:0000313" key="1">
    <source>
        <dbReference type="EMBL" id="CCQ69757.1"/>
    </source>
</evidence>
<comment type="caution">
    <text evidence="1">The sequence shown here is derived from an EMBL/GenBank/DDBJ whole genome shotgun (WGS) entry which is preliminary data.</text>
</comment>
<protein>
    <submittedName>
        <fullName evidence="1">Uncharacterized protein</fullName>
    </submittedName>
</protein>
<sequence length="41" mass="4576">MAFFGDRFVAQDFTEVSQRLLSKKAIPQGTAKRCAAKMILT</sequence>
<proteinExistence type="predicted"/>
<reference evidence="1 2" key="2">
    <citation type="submission" date="2013-09" db="EMBL/GenBank/DDBJ databases">
        <title>Whole genome comparison of six Crocosphaera watsonii strains with differing phenotypes.</title>
        <authorList>
            <person name="Bench S.R."/>
            <person name="Heller P."/>
            <person name="Frank I."/>
            <person name="Arciniega M."/>
            <person name="Shilova I.N."/>
            <person name="Zehr J.P."/>
        </authorList>
    </citation>
    <scope>NUCLEOTIDE SEQUENCE [LARGE SCALE GENOMIC DNA]</scope>
    <source>
        <strain evidence="1 2">WH 0402</strain>
    </source>
</reference>
<dbReference type="AlphaFoldDB" id="T2JYP5"/>
<reference evidence="1 2" key="1">
    <citation type="submission" date="2013-01" db="EMBL/GenBank/DDBJ databases">
        <authorList>
            <person name="Bench S."/>
        </authorList>
    </citation>
    <scope>NUCLEOTIDE SEQUENCE [LARGE SCALE GENOMIC DNA]</scope>
    <source>
        <strain evidence="1 2">WH 0402</strain>
    </source>
</reference>